<keyword evidence="1" id="KW-0732">Signal</keyword>
<keyword evidence="3" id="KW-1185">Reference proteome</keyword>
<feature type="signal peptide" evidence="1">
    <location>
        <begin position="1"/>
        <end position="23"/>
    </location>
</feature>
<dbReference type="RefSeq" id="WP_013786590.1">
    <property type="nucleotide sequence ID" value="NC_015554.1"/>
</dbReference>
<feature type="chain" id="PRO_5003335941" evidence="1">
    <location>
        <begin position="24"/>
        <end position="271"/>
    </location>
</feature>
<dbReference type="Proteomes" id="UP000000683">
    <property type="component" value="Chromosome"/>
</dbReference>
<organism evidence="2 3">
    <name type="scientific">Alteromonas naphthalenivorans</name>
    <dbReference type="NCBI Taxonomy" id="715451"/>
    <lineage>
        <taxon>Bacteria</taxon>
        <taxon>Pseudomonadati</taxon>
        <taxon>Pseudomonadota</taxon>
        <taxon>Gammaproteobacteria</taxon>
        <taxon>Alteromonadales</taxon>
        <taxon>Alteromonadaceae</taxon>
        <taxon>Alteromonas/Salinimonas group</taxon>
        <taxon>Alteromonas</taxon>
    </lineage>
</organism>
<name>F5Z720_ALTNA</name>
<sequence length="271" mass="30204">MPVVNVIPASVLSLIFLAPPLQAMDATDVALHGKVKESRYVAQWIGPTESQLDVMESVLRLIVPEQVTTVGSAIQYLLKPYGYQLDDKTDDEESLDFYVLLTRPLPEPHRTFDPISLYDALEVLGGDSYEVVINPVLRTVRYRLKPGLQDYVSEENLNDARAAWVEGAQATSVGKLIEPLSNKVLVYGPIKSGDTLSDIVLQLGMTDFTMDQQLVQAFRANPNAFANENMNHLVIGAYLNIPLSNDKPLSPVEASRLVDEHYRLWLEQVQP</sequence>
<dbReference type="EMBL" id="CP002339">
    <property type="protein sequence ID" value="AEF05683.1"/>
    <property type="molecule type" value="Genomic_DNA"/>
</dbReference>
<dbReference type="eggNOG" id="COG3170">
    <property type="taxonomic scope" value="Bacteria"/>
</dbReference>
<evidence type="ECO:0000313" key="3">
    <source>
        <dbReference type="Proteomes" id="UP000000683"/>
    </source>
</evidence>
<dbReference type="AlphaFoldDB" id="F5Z720"/>
<dbReference type="InterPro" id="IPR022260">
    <property type="entry name" value="Integr_conj_element_PilL"/>
</dbReference>
<dbReference type="HOGENOM" id="CLU_1025424_0_0_6"/>
<dbReference type="OrthoDB" id="5298707at2"/>
<gene>
    <name evidence="2" type="ordered locus">ambt_20960</name>
</gene>
<accession>F5Z720</accession>
<reference evidence="2 3" key="1">
    <citation type="journal article" date="2011" name="J. Bacteriol.">
        <title>Complete genome sequence of the polycyclic aromatic hydrocarbon-degrading bacterium Alteromonas sp. strain SN2.</title>
        <authorList>
            <person name="Jin H.M."/>
            <person name="Jeong H."/>
            <person name="Moon E.J."/>
            <person name="Math R.K."/>
            <person name="Lee K."/>
            <person name="Kim H.J."/>
            <person name="Jeon C.O."/>
            <person name="Oh T.K."/>
            <person name="Kim J.F."/>
        </authorList>
    </citation>
    <scope>NUCLEOTIDE SEQUENCE [LARGE SCALE GENOMIC DNA]</scope>
    <source>
        <strain evidence="3">JCM 17741 / KACC 18427 / KCTC 11700BP / SN2</strain>
    </source>
</reference>
<protein>
    <submittedName>
        <fullName evidence="2">PilL protein</fullName>
    </submittedName>
</protein>
<proteinExistence type="predicted"/>
<dbReference type="KEGG" id="alt:ambt_20960"/>
<evidence type="ECO:0000256" key="1">
    <source>
        <dbReference type="SAM" id="SignalP"/>
    </source>
</evidence>
<dbReference type="NCBIfam" id="TIGR03748">
    <property type="entry name" value="conj_PilL"/>
    <property type="match status" value="1"/>
</dbReference>
<evidence type="ECO:0000313" key="2">
    <source>
        <dbReference type="EMBL" id="AEF05683.1"/>
    </source>
</evidence>